<feature type="region of interest" description="Disordered" evidence="1">
    <location>
        <begin position="68"/>
        <end position="105"/>
    </location>
</feature>
<evidence type="ECO:0008006" key="4">
    <source>
        <dbReference type="Google" id="ProtNLM"/>
    </source>
</evidence>
<feature type="compositionally biased region" description="Low complexity" evidence="1">
    <location>
        <begin position="12"/>
        <end position="39"/>
    </location>
</feature>
<protein>
    <recommendedName>
        <fullName evidence="4">RxLR effector candidate protein</fullName>
    </recommendedName>
</protein>
<organism evidence="2 3">
    <name type="scientific">Hyaloperonospora brassicae</name>
    <name type="common">Brassica downy mildew</name>
    <name type="synonym">Peronospora brassicae</name>
    <dbReference type="NCBI Taxonomy" id="162125"/>
    <lineage>
        <taxon>Eukaryota</taxon>
        <taxon>Sar</taxon>
        <taxon>Stramenopiles</taxon>
        <taxon>Oomycota</taxon>
        <taxon>Peronosporomycetes</taxon>
        <taxon>Peronosporales</taxon>
        <taxon>Peronosporaceae</taxon>
        <taxon>Hyaloperonospora</taxon>
    </lineage>
</organism>
<reference evidence="2" key="1">
    <citation type="submission" date="2022-12" db="EMBL/GenBank/DDBJ databases">
        <authorList>
            <person name="Webb A."/>
        </authorList>
    </citation>
    <scope>NUCLEOTIDE SEQUENCE</scope>
    <source>
        <strain evidence="2">Hp1</strain>
    </source>
</reference>
<name>A0AAV0TH62_HYABA</name>
<dbReference type="Proteomes" id="UP001162031">
    <property type="component" value="Unassembled WGS sequence"/>
</dbReference>
<comment type="caution">
    <text evidence="2">The sequence shown here is derived from an EMBL/GenBank/DDBJ whole genome shotgun (WGS) entry which is preliminary data.</text>
</comment>
<evidence type="ECO:0000313" key="3">
    <source>
        <dbReference type="Proteomes" id="UP001162031"/>
    </source>
</evidence>
<keyword evidence="3" id="KW-1185">Reference proteome</keyword>
<evidence type="ECO:0000313" key="2">
    <source>
        <dbReference type="EMBL" id="CAI5721842.1"/>
    </source>
</evidence>
<feature type="region of interest" description="Disordered" evidence="1">
    <location>
        <begin position="1"/>
        <end position="39"/>
    </location>
</feature>
<sequence length="146" mass="15643">MASFLLGDDYASSSSSSDDQESHAAPTSTAAVSSYATSTATRHALPSADALFASDTRSVLTSTIIRSVSGAPAQATNKRKNEQLSRPAATKALKTERKRAVHTPQVALFAPPQLRRPNISTEDRSAWNTTQTVAWQKKVNIERPSS</sequence>
<proteinExistence type="predicted"/>
<dbReference type="EMBL" id="CANTFL010000389">
    <property type="protein sequence ID" value="CAI5721842.1"/>
    <property type="molecule type" value="Genomic_DNA"/>
</dbReference>
<gene>
    <name evidence="2" type="ORF">HBR001_LOCUS2721</name>
</gene>
<dbReference type="AlphaFoldDB" id="A0AAV0TH62"/>
<accession>A0AAV0TH62</accession>
<evidence type="ECO:0000256" key="1">
    <source>
        <dbReference type="SAM" id="MobiDB-lite"/>
    </source>
</evidence>